<dbReference type="KEGG" id="ttf:THTE_4496"/>
<dbReference type="Gene3D" id="2.60.40.790">
    <property type="match status" value="1"/>
</dbReference>
<organism evidence="4 5">
    <name type="scientific">Thermogutta terrifontis</name>
    <dbReference type="NCBI Taxonomy" id="1331910"/>
    <lineage>
        <taxon>Bacteria</taxon>
        <taxon>Pseudomonadati</taxon>
        <taxon>Planctomycetota</taxon>
        <taxon>Planctomycetia</taxon>
        <taxon>Pirellulales</taxon>
        <taxon>Thermoguttaceae</taxon>
        <taxon>Thermogutta</taxon>
    </lineage>
</organism>
<dbReference type="InterPro" id="IPR002068">
    <property type="entry name" value="A-crystallin/Hsp20_dom"/>
</dbReference>
<evidence type="ECO:0000313" key="5">
    <source>
        <dbReference type="Proteomes" id="UP000215086"/>
    </source>
</evidence>
<dbReference type="Pfam" id="PF00011">
    <property type="entry name" value="HSP20"/>
    <property type="match status" value="1"/>
</dbReference>
<dbReference type="InterPro" id="IPR031107">
    <property type="entry name" value="Small_HSP"/>
</dbReference>
<dbReference type="InterPro" id="IPR008978">
    <property type="entry name" value="HSP20-like_chaperone"/>
</dbReference>
<dbReference type="PANTHER" id="PTHR11527">
    <property type="entry name" value="HEAT-SHOCK PROTEIN 20 FAMILY MEMBER"/>
    <property type="match status" value="1"/>
</dbReference>
<dbReference type="Proteomes" id="UP000215086">
    <property type="component" value="Chromosome"/>
</dbReference>
<dbReference type="CDD" id="cd06464">
    <property type="entry name" value="ACD_sHsps-like"/>
    <property type="match status" value="1"/>
</dbReference>
<sequence>MTRTLVPWTASPTRLFETLRREMNELMDQFFGSDSGTELGLWFAPRVNVAETDTAFEVSVDLPGMKPEDFSVELKEGHLWITGERRQETEEKGKTYHRVERQYGRFQRVIPLPAAVNPDKIEAEYKDGVLRITLPKDESAQPKRIPVKT</sequence>
<dbReference type="SUPFAM" id="SSF49764">
    <property type="entry name" value="HSP20-like chaperones"/>
    <property type="match status" value="1"/>
</dbReference>
<dbReference type="RefSeq" id="WP_095416696.1">
    <property type="nucleotide sequence ID" value="NZ_CP018477.1"/>
</dbReference>
<keyword evidence="4" id="KW-0346">Stress response</keyword>
<dbReference type="PROSITE" id="PS01031">
    <property type="entry name" value="SHSP"/>
    <property type="match status" value="1"/>
</dbReference>
<evidence type="ECO:0000259" key="3">
    <source>
        <dbReference type="PROSITE" id="PS01031"/>
    </source>
</evidence>
<feature type="domain" description="SHSP" evidence="3">
    <location>
        <begin position="38"/>
        <end position="149"/>
    </location>
</feature>
<evidence type="ECO:0000256" key="1">
    <source>
        <dbReference type="PROSITE-ProRule" id="PRU00285"/>
    </source>
</evidence>
<comment type="similarity">
    <text evidence="1 2">Belongs to the small heat shock protein (HSP20) family.</text>
</comment>
<name>A0A286RMF8_9BACT</name>
<dbReference type="AlphaFoldDB" id="A0A286RMF8"/>
<protein>
    <submittedName>
        <fullName evidence="4">Small heat shock protein</fullName>
    </submittedName>
</protein>
<dbReference type="OrthoDB" id="268718at2"/>
<accession>A0A286RMF8</accession>
<evidence type="ECO:0000256" key="2">
    <source>
        <dbReference type="RuleBase" id="RU003616"/>
    </source>
</evidence>
<gene>
    <name evidence="4" type="ORF">THTE_4496</name>
</gene>
<proteinExistence type="inferred from homology"/>
<keyword evidence="5" id="KW-1185">Reference proteome</keyword>
<reference evidence="4 5" key="1">
    <citation type="journal article" name="Front. Microbiol.">
        <title>Sugar Metabolism of the First Thermophilic Planctomycete Thermogutta terrifontis: Comparative Genomic and Transcriptomic Approaches.</title>
        <authorList>
            <person name="Elcheninov A.G."/>
            <person name="Menzel P."/>
            <person name="Gudbergsdottir S.R."/>
            <person name="Slesarev A.I."/>
            <person name="Kadnikov V.V."/>
            <person name="Krogh A."/>
            <person name="Bonch-Osmolovskaya E.A."/>
            <person name="Peng X."/>
            <person name="Kublanov I.V."/>
        </authorList>
    </citation>
    <scope>NUCLEOTIDE SEQUENCE [LARGE SCALE GENOMIC DNA]</scope>
    <source>
        <strain evidence="4 5">R1</strain>
    </source>
</reference>
<evidence type="ECO:0000313" key="4">
    <source>
        <dbReference type="EMBL" id="ASV77097.1"/>
    </source>
</evidence>
<dbReference type="EMBL" id="CP018477">
    <property type="protein sequence ID" value="ASV77097.1"/>
    <property type="molecule type" value="Genomic_DNA"/>
</dbReference>